<keyword evidence="3 7" id="KW-0507">mRNA processing</keyword>
<evidence type="ECO:0000313" key="11">
    <source>
        <dbReference type="Proteomes" id="UP001497512"/>
    </source>
</evidence>
<protein>
    <recommendedName>
        <fullName evidence="9">G-patch domain-containing protein</fullName>
    </recommendedName>
</protein>
<dbReference type="InterPro" id="IPR022159">
    <property type="entry name" value="STIP/TFIP11_N"/>
</dbReference>
<dbReference type="InterPro" id="IPR024933">
    <property type="entry name" value="TFP11"/>
</dbReference>
<feature type="region of interest" description="Disordered" evidence="8">
    <location>
        <begin position="150"/>
        <end position="186"/>
    </location>
</feature>
<evidence type="ECO:0000256" key="2">
    <source>
        <dbReference type="ARBA" id="ARBA00010900"/>
    </source>
</evidence>
<keyword evidence="6 7" id="KW-0539">Nucleus</keyword>
<accession>A0ABP0UCW6</accession>
<evidence type="ECO:0000256" key="4">
    <source>
        <dbReference type="ARBA" id="ARBA00022728"/>
    </source>
</evidence>
<evidence type="ECO:0000256" key="3">
    <source>
        <dbReference type="ARBA" id="ARBA00022664"/>
    </source>
</evidence>
<comment type="similarity">
    <text evidence="2 7">Belongs to the TFP11/STIP family.</text>
</comment>
<dbReference type="Proteomes" id="UP001497512">
    <property type="component" value="Chromosome 3"/>
</dbReference>
<feature type="domain" description="G-patch" evidence="9">
    <location>
        <begin position="190"/>
        <end position="235"/>
    </location>
</feature>
<feature type="compositionally biased region" description="Basic and acidic residues" evidence="8">
    <location>
        <begin position="251"/>
        <end position="260"/>
    </location>
</feature>
<name>A0ABP0UCW6_9BRYO</name>
<dbReference type="PROSITE" id="PS50174">
    <property type="entry name" value="G_PATCH"/>
    <property type="match status" value="1"/>
</dbReference>
<evidence type="ECO:0000256" key="8">
    <source>
        <dbReference type="SAM" id="MobiDB-lite"/>
    </source>
</evidence>
<feature type="compositionally biased region" description="Acidic residues" evidence="8">
    <location>
        <begin position="47"/>
        <end position="56"/>
    </location>
</feature>
<feature type="region of interest" description="Disordered" evidence="8">
    <location>
        <begin position="238"/>
        <end position="260"/>
    </location>
</feature>
<reference evidence="10" key="1">
    <citation type="submission" date="2024-02" db="EMBL/GenBank/DDBJ databases">
        <authorList>
            <consortium name="ELIXIR-Norway"/>
            <consortium name="Elixir Norway"/>
        </authorList>
    </citation>
    <scope>NUCLEOTIDE SEQUENCE</scope>
</reference>
<dbReference type="Pfam" id="PF01585">
    <property type="entry name" value="G-patch"/>
    <property type="match status" value="1"/>
</dbReference>
<keyword evidence="4 7" id="KW-0747">Spliceosome</keyword>
<sequence length="850" mass="95918">MDEYQHMERFSMENEYQDGMWIDGEFFARKRKSSRRQTKEEALYGFEESDSDDDDSSANKRRRDVMKKGDLTKPVNFVSTGKVMPSEEIDRNEEEASEVRVGVGLGFGAPGLGLGAGVGLGVGVESGAHGKAGEEEEEEEELLPSAFGKRIKEGAEKKEREREKGKQAASKAKSLASGGPGSGPVFEMHTKGIGMKLLEKMGYKGGGLGKNQQGIAMPIEAKLRPKNMGMGFNEFRETTAGLPPPPGMEEPEAKSKELKPKPKEKLWLKRNKGKKKRELLTAADVLAQSEAQGVETVQTVLDMRGPQVRVLTNLENLNAEQAAIEDNTPMPELQHNLRLIVDLAEAEIKTVDRKLRHERDTVIIVNKEKERLQKELTSQKHQLDTMEDVLSSIEQIQHHVSEGGMTLETLADAFKSLKMKYWEEYKLYDLGVIALSYSLPLMLGLFRGWEPLQQRQHGVGTIAAWRDLLQGNDPQDFSMFGDSDMTYTSSPFSQLVTEVLFPAIRSATTNFWEPRDPEPMLQFLETWEKLLPAAILQNILENLVMPKLVVAVDAWDPRQETVPIHAWLHPWLPLLGGRMEPLYHPIRFKLGNALQAWHPSDSSALALLSPWHSVFDPSSWEHLLVRSILPKLMYAMQELTVNPAHQQLDQFNWVMAWVSAVPIHHMVNLLEIGFFPKWQQVLYNWLCANPNYEEVSRWYLGWKSLLPPELLANERIRHQLNIALEMMNQALEGAPIVQAGTRENLSFLQATEHRLFQTPRYSAAHGQQQQQAAEMSLKEVVEAYAQDNDVQFLPKPGRTHEGLQVYGFGAVNVIVDAAKQVILAQNGNHWVSTGLEQLLKMHRSQAGSNW</sequence>
<dbReference type="PANTHER" id="PTHR23329">
    <property type="entry name" value="TUFTELIN-INTERACTING PROTEIN 11-RELATED"/>
    <property type="match status" value="1"/>
</dbReference>
<evidence type="ECO:0000256" key="7">
    <source>
        <dbReference type="PIRNR" id="PIRNR017706"/>
    </source>
</evidence>
<dbReference type="InterPro" id="IPR022783">
    <property type="entry name" value="GCFC_dom"/>
</dbReference>
<dbReference type="InterPro" id="IPR000467">
    <property type="entry name" value="G_patch_dom"/>
</dbReference>
<dbReference type="Pfam" id="PF12457">
    <property type="entry name" value="TIP_N"/>
    <property type="match status" value="1"/>
</dbReference>
<dbReference type="InterPro" id="IPR045211">
    <property type="entry name" value="TFP11/STIP/Ntr1"/>
</dbReference>
<dbReference type="PIRSF" id="PIRSF017706">
    <property type="entry name" value="TFIP11"/>
    <property type="match status" value="1"/>
</dbReference>
<feature type="compositionally biased region" description="Low complexity" evidence="8">
    <location>
        <begin position="167"/>
        <end position="177"/>
    </location>
</feature>
<keyword evidence="5 7" id="KW-0508">mRNA splicing</keyword>
<evidence type="ECO:0000259" key="9">
    <source>
        <dbReference type="PROSITE" id="PS50174"/>
    </source>
</evidence>
<comment type="subcellular location">
    <subcellularLocation>
        <location evidence="1 7">Nucleus</location>
    </subcellularLocation>
</comment>
<evidence type="ECO:0000256" key="1">
    <source>
        <dbReference type="ARBA" id="ARBA00004123"/>
    </source>
</evidence>
<evidence type="ECO:0000313" key="10">
    <source>
        <dbReference type="EMBL" id="CAK9218699.1"/>
    </source>
</evidence>
<dbReference type="Pfam" id="PF07842">
    <property type="entry name" value="GCFC"/>
    <property type="match status" value="1"/>
</dbReference>
<evidence type="ECO:0000256" key="5">
    <source>
        <dbReference type="ARBA" id="ARBA00023187"/>
    </source>
</evidence>
<keyword evidence="11" id="KW-1185">Reference proteome</keyword>
<organism evidence="10 11">
    <name type="scientific">Sphagnum troendelagicum</name>
    <dbReference type="NCBI Taxonomy" id="128251"/>
    <lineage>
        <taxon>Eukaryota</taxon>
        <taxon>Viridiplantae</taxon>
        <taxon>Streptophyta</taxon>
        <taxon>Embryophyta</taxon>
        <taxon>Bryophyta</taxon>
        <taxon>Sphagnophytina</taxon>
        <taxon>Sphagnopsida</taxon>
        <taxon>Sphagnales</taxon>
        <taxon>Sphagnaceae</taxon>
        <taxon>Sphagnum</taxon>
    </lineage>
</organism>
<feature type="region of interest" description="Disordered" evidence="8">
    <location>
        <begin position="31"/>
        <end position="95"/>
    </location>
</feature>
<proteinExistence type="inferred from homology"/>
<dbReference type="SMART" id="SM00443">
    <property type="entry name" value="G_patch"/>
    <property type="match status" value="1"/>
</dbReference>
<evidence type="ECO:0000256" key="6">
    <source>
        <dbReference type="ARBA" id="ARBA00023242"/>
    </source>
</evidence>
<feature type="compositionally biased region" description="Basic and acidic residues" evidence="8">
    <location>
        <begin position="150"/>
        <end position="166"/>
    </location>
</feature>
<dbReference type="EMBL" id="OZ019895">
    <property type="protein sequence ID" value="CAK9218699.1"/>
    <property type="molecule type" value="Genomic_DNA"/>
</dbReference>
<dbReference type="PANTHER" id="PTHR23329:SF1">
    <property type="entry name" value="TUFTELIN-INTERACTING PROTEIN 11"/>
    <property type="match status" value="1"/>
</dbReference>
<gene>
    <name evidence="10" type="ORF">CSSPTR1EN2_LOCUS14115</name>
</gene>